<organism evidence="1 2">
    <name type="scientific">Dunaliella salina</name>
    <name type="common">Green alga</name>
    <name type="synonym">Protococcus salinus</name>
    <dbReference type="NCBI Taxonomy" id="3046"/>
    <lineage>
        <taxon>Eukaryota</taxon>
        <taxon>Viridiplantae</taxon>
        <taxon>Chlorophyta</taxon>
        <taxon>core chlorophytes</taxon>
        <taxon>Chlorophyceae</taxon>
        <taxon>CS clade</taxon>
        <taxon>Chlamydomonadales</taxon>
        <taxon>Dunaliellaceae</taxon>
        <taxon>Dunaliella</taxon>
    </lineage>
</organism>
<evidence type="ECO:0000313" key="1">
    <source>
        <dbReference type="EMBL" id="KAF5833849.1"/>
    </source>
</evidence>
<sequence>ALQIAHASELSECHGQLHQLRSLVSEMIPKLLSYDVSDKEAVYAAERLGCRIDYIKAARASTSAPLARGEREQKETVSFCLPVLHKDRDNAGEGCRNKHTDKTTHAQTNACASAQDASLPAAISAFLNAHCQTTHA</sequence>
<protein>
    <submittedName>
        <fullName evidence="1">Uncharacterized protein</fullName>
    </submittedName>
</protein>
<feature type="non-terminal residue" evidence="1">
    <location>
        <position position="1"/>
    </location>
</feature>
<proteinExistence type="predicted"/>
<name>A0ABQ7GGW8_DUNSA</name>
<gene>
    <name evidence="1" type="ORF">DUNSADRAFT_9723</name>
</gene>
<dbReference type="Proteomes" id="UP000815325">
    <property type="component" value="Unassembled WGS sequence"/>
</dbReference>
<comment type="caution">
    <text evidence="1">The sequence shown here is derived from an EMBL/GenBank/DDBJ whole genome shotgun (WGS) entry which is preliminary data.</text>
</comment>
<reference evidence="1" key="1">
    <citation type="submission" date="2017-08" db="EMBL/GenBank/DDBJ databases">
        <authorList>
            <person name="Polle J.E."/>
            <person name="Barry K."/>
            <person name="Cushman J."/>
            <person name="Schmutz J."/>
            <person name="Tran D."/>
            <person name="Hathwaick L.T."/>
            <person name="Yim W.C."/>
            <person name="Jenkins J."/>
            <person name="Mckie-Krisberg Z.M."/>
            <person name="Prochnik S."/>
            <person name="Lindquist E."/>
            <person name="Dockter R.B."/>
            <person name="Adam C."/>
            <person name="Molina H."/>
            <person name="Bunkerborg J."/>
            <person name="Jin E."/>
            <person name="Buchheim M."/>
            <person name="Magnuson J."/>
        </authorList>
    </citation>
    <scope>NUCLEOTIDE SEQUENCE</scope>
    <source>
        <strain evidence="1">CCAP 19/18</strain>
    </source>
</reference>
<accession>A0ABQ7GGW8</accession>
<evidence type="ECO:0000313" key="2">
    <source>
        <dbReference type="Proteomes" id="UP000815325"/>
    </source>
</evidence>
<dbReference type="EMBL" id="MU069788">
    <property type="protein sequence ID" value="KAF5833849.1"/>
    <property type="molecule type" value="Genomic_DNA"/>
</dbReference>
<keyword evidence="2" id="KW-1185">Reference proteome</keyword>